<evidence type="ECO:0000313" key="1">
    <source>
        <dbReference type="EMBL" id="CAJ1050766.1"/>
    </source>
</evidence>
<name>A0AAV1EPR6_XYRNO</name>
<evidence type="ECO:0000313" key="2">
    <source>
        <dbReference type="Proteomes" id="UP001178508"/>
    </source>
</evidence>
<dbReference type="AlphaFoldDB" id="A0AAV1EPR6"/>
<gene>
    <name evidence="1" type="ORF">XNOV1_A038303</name>
</gene>
<accession>A0AAV1EPR6</accession>
<reference evidence="1" key="1">
    <citation type="submission" date="2023-08" db="EMBL/GenBank/DDBJ databases">
        <authorList>
            <person name="Alioto T."/>
            <person name="Alioto T."/>
            <person name="Gomez Garrido J."/>
        </authorList>
    </citation>
    <scope>NUCLEOTIDE SEQUENCE</scope>
</reference>
<sequence>MAQNAAKPRAGSFSAAEQNLLMELYDDYRDIITKKATKKKAQLGATGGGPPPEEFTQAKFLALSYNKGPKIDGIQGGRASSPIDPAIRATFVEGTVLSTTIPPLHGDSPSVDLADC</sequence>
<organism evidence="1 2">
    <name type="scientific">Xyrichtys novacula</name>
    <name type="common">Pearly razorfish</name>
    <name type="synonym">Hemipteronotus novacula</name>
    <dbReference type="NCBI Taxonomy" id="13765"/>
    <lineage>
        <taxon>Eukaryota</taxon>
        <taxon>Metazoa</taxon>
        <taxon>Chordata</taxon>
        <taxon>Craniata</taxon>
        <taxon>Vertebrata</taxon>
        <taxon>Euteleostomi</taxon>
        <taxon>Actinopterygii</taxon>
        <taxon>Neopterygii</taxon>
        <taxon>Teleostei</taxon>
        <taxon>Neoteleostei</taxon>
        <taxon>Acanthomorphata</taxon>
        <taxon>Eupercaria</taxon>
        <taxon>Labriformes</taxon>
        <taxon>Labridae</taxon>
        <taxon>Xyrichtys</taxon>
    </lineage>
</organism>
<proteinExistence type="predicted"/>
<dbReference type="EMBL" id="OY660865">
    <property type="protein sequence ID" value="CAJ1050766.1"/>
    <property type="molecule type" value="Genomic_DNA"/>
</dbReference>
<protein>
    <submittedName>
        <fullName evidence="1">Periplasmic nitrate reductase</fullName>
    </submittedName>
</protein>
<keyword evidence="2" id="KW-1185">Reference proteome</keyword>
<dbReference type="Proteomes" id="UP001178508">
    <property type="component" value="Chromosome 2"/>
</dbReference>